<gene>
    <name evidence="2" type="ORF">H1D24_02270</name>
</gene>
<protein>
    <submittedName>
        <fullName evidence="2">TIGR03086 family protein</fullName>
    </submittedName>
</protein>
<sequence>MDSTPDPRPLFQRATEQLAALIRTVRPEQLAAPTRCSDYDVRTLLSHIVGVTRRIGVVGEGGDLLAVPGLAEDVPDDGWGVAYEEARARGIAAWADSARLDAQVEMPWGPTPGRTALSGFVMELVTHAWDLCEGLGRPLGLDQELAEFARAFARQALPADRRGEGVPFEAVLPAPEGADAYGQLAAWLGRRPLADR</sequence>
<dbReference type="InterPro" id="IPR034660">
    <property type="entry name" value="DinB/YfiT-like"/>
</dbReference>
<dbReference type="Proteomes" id="UP000545761">
    <property type="component" value="Unassembled WGS sequence"/>
</dbReference>
<dbReference type="InterPro" id="IPR017520">
    <property type="entry name" value="CHP03086"/>
</dbReference>
<dbReference type="InterPro" id="IPR024344">
    <property type="entry name" value="MDMPI_metal-binding"/>
</dbReference>
<dbReference type="EMBL" id="JACEHE010000001">
    <property type="protein sequence ID" value="MBA2944679.1"/>
    <property type="molecule type" value="Genomic_DNA"/>
</dbReference>
<dbReference type="NCBIfam" id="TIGR03083">
    <property type="entry name" value="maleylpyruvate isomerase family mycothiol-dependent enzyme"/>
    <property type="match status" value="1"/>
</dbReference>
<dbReference type="NCBIfam" id="TIGR03086">
    <property type="entry name" value="TIGR03086 family metal-binding protein"/>
    <property type="match status" value="1"/>
</dbReference>
<feature type="domain" description="Mycothiol-dependent maleylpyruvate isomerase metal-binding" evidence="1">
    <location>
        <begin position="12"/>
        <end position="131"/>
    </location>
</feature>
<dbReference type="GO" id="GO:0046872">
    <property type="term" value="F:metal ion binding"/>
    <property type="evidence" value="ECO:0007669"/>
    <property type="project" value="InterPro"/>
</dbReference>
<reference evidence="2 3" key="1">
    <citation type="submission" date="2020-07" db="EMBL/GenBank/DDBJ databases">
        <title>Streptomyces isolated from Indian soil.</title>
        <authorList>
            <person name="Mandal S."/>
            <person name="Maiti P.K."/>
        </authorList>
    </citation>
    <scope>NUCLEOTIDE SEQUENCE [LARGE SCALE GENOMIC DNA]</scope>
    <source>
        <strain evidence="2 3">PSKA28</strain>
    </source>
</reference>
<dbReference type="Gene3D" id="1.20.120.450">
    <property type="entry name" value="dinb family like domain"/>
    <property type="match status" value="1"/>
</dbReference>
<accession>A0A7W0DHX8</accession>
<dbReference type="AlphaFoldDB" id="A0A7W0DHX8"/>
<comment type="caution">
    <text evidence="2">The sequence shown here is derived from an EMBL/GenBank/DDBJ whole genome shotgun (WGS) entry which is preliminary data.</text>
</comment>
<proteinExistence type="predicted"/>
<dbReference type="SUPFAM" id="SSF109854">
    <property type="entry name" value="DinB/YfiT-like putative metalloenzymes"/>
    <property type="match status" value="1"/>
</dbReference>
<dbReference type="InterPro" id="IPR017517">
    <property type="entry name" value="Maleyloyr_isom"/>
</dbReference>
<name>A0A7W0DHX8_9ACTN</name>
<dbReference type="Pfam" id="PF11716">
    <property type="entry name" value="MDMPI_N"/>
    <property type="match status" value="1"/>
</dbReference>
<evidence type="ECO:0000313" key="2">
    <source>
        <dbReference type="EMBL" id="MBA2944679.1"/>
    </source>
</evidence>
<dbReference type="RefSeq" id="WP_181655610.1">
    <property type="nucleotide sequence ID" value="NZ_JACEHE010000001.1"/>
</dbReference>
<evidence type="ECO:0000259" key="1">
    <source>
        <dbReference type="Pfam" id="PF11716"/>
    </source>
</evidence>
<evidence type="ECO:0000313" key="3">
    <source>
        <dbReference type="Proteomes" id="UP000545761"/>
    </source>
</evidence>
<organism evidence="2 3">
    <name type="scientific">Streptomyces himalayensis subsp. himalayensis</name>
    <dbReference type="NCBI Taxonomy" id="2756131"/>
    <lineage>
        <taxon>Bacteria</taxon>
        <taxon>Bacillati</taxon>
        <taxon>Actinomycetota</taxon>
        <taxon>Actinomycetes</taxon>
        <taxon>Kitasatosporales</taxon>
        <taxon>Streptomycetaceae</taxon>
        <taxon>Streptomyces</taxon>
        <taxon>Streptomyces himalayensis</taxon>
    </lineage>
</organism>